<dbReference type="RefSeq" id="WP_283442885.1">
    <property type="nucleotide sequence ID" value="NZ_FXUL01000010.1"/>
</dbReference>
<dbReference type="Pfam" id="PF08982">
    <property type="entry name" value="AtaL"/>
    <property type="match status" value="1"/>
</dbReference>
<organism evidence="1 2">
    <name type="scientific">Noviherbaspirillum suwonense</name>
    <dbReference type="NCBI Taxonomy" id="1224511"/>
    <lineage>
        <taxon>Bacteria</taxon>
        <taxon>Pseudomonadati</taxon>
        <taxon>Pseudomonadota</taxon>
        <taxon>Betaproteobacteria</taxon>
        <taxon>Burkholderiales</taxon>
        <taxon>Oxalobacteraceae</taxon>
        <taxon>Noviherbaspirillum</taxon>
    </lineage>
</organism>
<keyword evidence="2" id="KW-1185">Reference proteome</keyword>
<dbReference type="InterPro" id="IPR023393">
    <property type="entry name" value="START-like_dom_sf"/>
</dbReference>
<proteinExistence type="predicted"/>
<sequence length="155" mass="17913">MKFSHLVEINDPLNPLIEPLSRAQLWRGLVLRAEQPKMFVPHLDACDILEKSAALVERELRYGETVIRDRVSYLPQMQVHYHVPQQNDIPMSDLTMTIEEPQPGVLYVRFIYDDHKTGEDPAEAFYNEFRRSAYQESDIDTIRTVRELAGNGSLG</sequence>
<comment type="caution">
    <text evidence="1">The sequence shown here is derived from an EMBL/GenBank/DDBJ whole genome shotgun (WGS) entry which is preliminary data.</text>
</comment>
<accession>A0ABY1QCD7</accession>
<reference evidence="1 2" key="1">
    <citation type="submission" date="2017-05" db="EMBL/GenBank/DDBJ databases">
        <authorList>
            <person name="Varghese N."/>
            <person name="Submissions S."/>
        </authorList>
    </citation>
    <scope>NUCLEOTIDE SEQUENCE [LARGE SCALE GENOMIC DNA]</scope>
    <source>
        <strain evidence="1 2">DSM 26001</strain>
    </source>
</reference>
<evidence type="ECO:0000313" key="2">
    <source>
        <dbReference type="Proteomes" id="UP001158049"/>
    </source>
</evidence>
<dbReference type="CDD" id="cd08863">
    <property type="entry name" value="SRPBCC_DUF1857"/>
    <property type="match status" value="1"/>
</dbReference>
<dbReference type="Proteomes" id="UP001158049">
    <property type="component" value="Unassembled WGS sequence"/>
</dbReference>
<evidence type="ECO:0008006" key="3">
    <source>
        <dbReference type="Google" id="ProtNLM"/>
    </source>
</evidence>
<dbReference type="InterPro" id="IPR015075">
    <property type="entry name" value="AtaL"/>
</dbReference>
<dbReference type="EMBL" id="FXUL01000010">
    <property type="protein sequence ID" value="SMP64578.1"/>
    <property type="molecule type" value="Genomic_DNA"/>
</dbReference>
<evidence type="ECO:0000313" key="1">
    <source>
        <dbReference type="EMBL" id="SMP64578.1"/>
    </source>
</evidence>
<gene>
    <name evidence="1" type="ORF">SAMN06295970_11037</name>
</gene>
<dbReference type="Gene3D" id="3.30.530.20">
    <property type="match status" value="1"/>
</dbReference>
<name>A0ABY1QCD7_9BURK</name>
<dbReference type="SUPFAM" id="SSF55961">
    <property type="entry name" value="Bet v1-like"/>
    <property type="match status" value="1"/>
</dbReference>
<protein>
    <recommendedName>
        <fullName evidence="3">DUF1857 domain-containing protein</fullName>
    </recommendedName>
</protein>